<dbReference type="GO" id="GO:0030424">
    <property type="term" value="C:axon"/>
    <property type="evidence" value="ECO:0007669"/>
    <property type="project" value="TreeGrafter"/>
</dbReference>
<dbReference type="AlphaFoldDB" id="A0A443S7I4"/>
<feature type="domain" description="Ig-like" evidence="3">
    <location>
        <begin position="139"/>
        <end position="219"/>
    </location>
</feature>
<dbReference type="OrthoDB" id="6244967at2759"/>
<evidence type="ECO:0000259" key="3">
    <source>
        <dbReference type="PROSITE" id="PS50835"/>
    </source>
</evidence>
<dbReference type="SMART" id="SM00408">
    <property type="entry name" value="IGc2"/>
    <property type="match status" value="3"/>
</dbReference>
<comment type="caution">
    <text evidence="4">The sequence shown here is derived from an EMBL/GenBank/DDBJ whole genome shotgun (WGS) entry which is preliminary data.</text>
</comment>
<sequence length="321" mass="35633">MINSVAFAVTFICAIRSATVAIEEPPHIVKGPAKHYVYHVATSADQTEHFTLECEASGEPAVEYRWIKNDSPFDVSANPRITRFPRVGTIKFDPTSPDDEGYYQCIAENILGTSLSNIALLKKFDMSGFSNQSTVEKYVKKGEPITLTCDRPIGYPQPSIFWNLQQSNGALEQIADPRISADEDGNLHFSSVTEKDVKTNGATYACMAASVYKNEYKIGTRYVLLFDDPDAEETQVKPKLQFASPESLTVLKGDYFVVSCIVGGNPTPEIEWQKDDGPIFSKTSPVDGYKFIFKNNGRTLAFMRAEFGDSGIYRCMAKNGF</sequence>
<proteinExistence type="predicted"/>
<dbReference type="GO" id="GO:0007156">
    <property type="term" value="P:homophilic cell adhesion via plasma membrane adhesion molecules"/>
    <property type="evidence" value="ECO:0007669"/>
    <property type="project" value="TreeGrafter"/>
</dbReference>
<dbReference type="PANTHER" id="PTHR10075:SF14">
    <property type="entry name" value="CELL ADHESION MOLECULE DSCAM2-RELATED"/>
    <property type="match status" value="1"/>
</dbReference>
<dbReference type="GO" id="GO:0005886">
    <property type="term" value="C:plasma membrane"/>
    <property type="evidence" value="ECO:0007669"/>
    <property type="project" value="TreeGrafter"/>
</dbReference>
<feature type="non-terminal residue" evidence="4">
    <location>
        <position position="321"/>
    </location>
</feature>
<dbReference type="GO" id="GO:0007411">
    <property type="term" value="P:axon guidance"/>
    <property type="evidence" value="ECO:0007669"/>
    <property type="project" value="TreeGrafter"/>
</dbReference>
<gene>
    <name evidence="4" type="ORF">B4U80_00226</name>
</gene>
<dbReference type="PANTHER" id="PTHR10075">
    <property type="entry name" value="BASIGIN RELATED"/>
    <property type="match status" value="1"/>
</dbReference>
<dbReference type="EMBL" id="NCKV01006341">
    <property type="protein sequence ID" value="RWS23500.1"/>
    <property type="molecule type" value="Genomic_DNA"/>
</dbReference>
<evidence type="ECO:0000313" key="5">
    <source>
        <dbReference type="Proteomes" id="UP000288716"/>
    </source>
</evidence>
<keyword evidence="5" id="KW-1185">Reference proteome</keyword>
<keyword evidence="1" id="KW-0393">Immunoglobulin domain</keyword>
<dbReference type="InterPro" id="IPR007110">
    <property type="entry name" value="Ig-like_dom"/>
</dbReference>
<dbReference type="GO" id="GO:0070593">
    <property type="term" value="P:dendrite self-avoidance"/>
    <property type="evidence" value="ECO:0007669"/>
    <property type="project" value="TreeGrafter"/>
</dbReference>
<evidence type="ECO:0000256" key="2">
    <source>
        <dbReference type="SAM" id="SignalP"/>
    </source>
</evidence>
<dbReference type="InterPro" id="IPR013783">
    <property type="entry name" value="Ig-like_fold"/>
</dbReference>
<dbReference type="InterPro" id="IPR036179">
    <property type="entry name" value="Ig-like_dom_sf"/>
</dbReference>
<dbReference type="GO" id="GO:0098632">
    <property type="term" value="F:cell-cell adhesion mediator activity"/>
    <property type="evidence" value="ECO:0007669"/>
    <property type="project" value="TreeGrafter"/>
</dbReference>
<reference evidence="4 5" key="1">
    <citation type="journal article" date="2018" name="Gigascience">
        <title>Genomes of trombidid mites reveal novel predicted allergens and laterally-transferred genes associated with secondary metabolism.</title>
        <authorList>
            <person name="Dong X."/>
            <person name="Chaisiri K."/>
            <person name="Xia D."/>
            <person name="Armstrong S.D."/>
            <person name="Fang Y."/>
            <person name="Donnelly M.J."/>
            <person name="Kadowaki T."/>
            <person name="McGarry J.W."/>
            <person name="Darby A.C."/>
            <person name="Makepeace B.L."/>
        </authorList>
    </citation>
    <scope>NUCLEOTIDE SEQUENCE [LARGE SCALE GENOMIC DNA]</scope>
    <source>
        <strain evidence="4">UoL-UT</strain>
    </source>
</reference>
<feature type="signal peptide" evidence="2">
    <location>
        <begin position="1"/>
        <end position="21"/>
    </location>
</feature>
<feature type="chain" id="PRO_5019085792" evidence="2">
    <location>
        <begin position="22"/>
        <end position="321"/>
    </location>
</feature>
<dbReference type="InterPro" id="IPR003599">
    <property type="entry name" value="Ig_sub"/>
</dbReference>
<dbReference type="VEuPathDB" id="VectorBase:LDEU008540"/>
<dbReference type="PROSITE" id="PS50835">
    <property type="entry name" value="IG_LIKE"/>
    <property type="match status" value="3"/>
</dbReference>
<organism evidence="4 5">
    <name type="scientific">Leptotrombidium deliense</name>
    <dbReference type="NCBI Taxonomy" id="299467"/>
    <lineage>
        <taxon>Eukaryota</taxon>
        <taxon>Metazoa</taxon>
        <taxon>Ecdysozoa</taxon>
        <taxon>Arthropoda</taxon>
        <taxon>Chelicerata</taxon>
        <taxon>Arachnida</taxon>
        <taxon>Acari</taxon>
        <taxon>Acariformes</taxon>
        <taxon>Trombidiformes</taxon>
        <taxon>Prostigmata</taxon>
        <taxon>Anystina</taxon>
        <taxon>Parasitengona</taxon>
        <taxon>Trombiculoidea</taxon>
        <taxon>Trombiculidae</taxon>
        <taxon>Leptotrombidium</taxon>
    </lineage>
</organism>
<dbReference type="InterPro" id="IPR003598">
    <property type="entry name" value="Ig_sub2"/>
</dbReference>
<evidence type="ECO:0000256" key="1">
    <source>
        <dbReference type="ARBA" id="ARBA00023319"/>
    </source>
</evidence>
<dbReference type="Pfam" id="PF13927">
    <property type="entry name" value="Ig_3"/>
    <property type="match status" value="2"/>
</dbReference>
<evidence type="ECO:0000313" key="4">
    <source>
        <dbReference type="EMBL" id="RWS23500.1"/>
    </source>
</evidence>
<dbReference type="SMART" id="SM00409">
    <property type="entry name" value="IG"/>
    <property type="match status" value="3"/>
</dbReference>
<dbReference type="SUPFAM" id="SSF48726">
    <property type="entry name" value="Immunoglobulin"/>
    <property type="match status" value="3"/>
</dbReference>
<dbReference type="Gene3D" id="2.60.40.10">
    <property type="entry name" value="Immunoglobulins"/>
    <property type="match status" value="3"/>
</dbReference>
<feature type="domain" description="Ig-like" evidence="3">
    <location>
        <begin position="26"/>
        <end position="116"/>
    </location>
</feature>
<dbReference type="STRING" id="299467.A0A443S7I4"/>
<feature type="domain" description="Ig-like" evidence="3">
    <location>
        <begin position="238"/>
        <end position="321"/>
    </location>
</feature>
<protein>
    <submittedName>
        <fullName evidence="4">Neuronal cell adhesion molecule-like protein</fullName>
    </submittedName>
</protein>
<dbReference type="Proteomes" id="UP000288716">
    <property type="component" value="Unassembled WGS sequence"/>
</dbReference>
<keyword evidence="2" id="KW-0732">Signal</keyword>
<name>A0A443S7I4_9ACAR</name>
<accession>A0A443S7I4</accession>